<reference evidence="2 3" key="1">
    <citation type="submission" date="2020-04" db="EMBL/GenBank/DDBJ databases">
        <title>CFH 90308 Microbacterium sp.</title>
        <authorList>
            <person name="Nie G."/>
            <person name="Ming H."/>
            <person name="Xia T."/>
        </authorList>
    </citation>
    <scope>NUCLEOTIDE SEQUENCE [LARGE SCALE GENOMIC DNA]</scope>
    <source>
        <strain evidence="2 3">CFH 90308</strain>
    </source>
</reference>
<keyword evidence="1" id="KW-0812">Transmembrane</keyword>
<keyword evidence="3" id="KW-1185">Reference proteome</keyword>
<dbReference type="Proteomes" id="UP001429745">
    <property type="component" value="Unassembled WGS sequence"/>
</dbReference>
<keyword evidence="1" id="KW-1133">Transmembrane helix</keyword>
<organism evidence="2 3">
    <name type="scientific">Microbacterium salsuginis</name>
    <dbReference type="NCBI Taxonomy" id="2722803"/>
    <lineage>
        <taxon>Bacteria</taxon>
        <taxon>Bacillati</taxon>
        <taxon>Actinomycetota</taxon>
        <taxon>Actinomycetes</taxon>
        <taxon>Micrococcales</taxon>
        <taxon>Microbacteriaceae</taxon>
        <taxon>Microbacterium</taxon>
    </lineage>
</organism>
<evidence type="ECO:0000313" key="2">
    <source>
        <dbReference type="EMBL" id="NLP83268.1"/>
    </source>
</evidence>
<feature type="transmembrane region" description="Helical" evidence="1">
    <location>
        <begin position="29"/>
        <end position="47"/>
    </location>
</feature>
<proteinExistence type="predicted"/>
<dbReference type="EMBL" id="JABACI010000001">
    <property type="protein sequence ID" value="NLP83268.1"/>
    <property type="molecule type" value="Genomic_DNA"/>
</dbReference>
<evidence type="ECO:0008006" key="4">
    <source>
        <dbReference type="Google" id="ProtNLM"/>
    </source>
</evidence>
<comment type="caution">
    <text evidence="2">The sequence shown here is derived from an EMBL/GenBank/DDBJ whole genome shotgun (WGS) entry which is preliminary data.</text>
</comment>
<sequence length="377" mass="41303">MTLFEPPPPRPTHGPFDVVHRGRRLRRTVVSLVLAAIAITAGVWWATAANGGSPIWSAPPPPEVVELADRGMLTEEARQLWYDASPRVMSRSIDRECGSSGEGADRPEFYGCYLPGPVRGAGRIVVYDPPDDRLAGWTLTTAMHEMLHAAYDELGDGEQAEIDALMAVELARLPADHPVRAQIERSVRGYEPNRGTELFAYLGTQIELPGGFAPRVEEIFARYFTDRASVVGVYAQTEGLLANLVQSYRDNESALLAELQATLDAEAQCRADRAFHDMQVAQYNSDADAYNALDPAERAQWSVTTTGADGTSTTVSWEAHLATRLDELNALLPDIQAREAALVEAKAATEVRQSELDAQYRDVVALYEAAYPGIDMD</sequence>
<gene>
    <name evidence="2" type="ORF">HF576_05375</name>
</gene>
<protein>
    <recommendedName>
        <fullName evidence="4">Metalloprotease</fullName>
    </recommendedName>
</protein>
<dbReference type="RefSeq" id="WP_168911699.1">
    <property type="nucleotide sequence ID" value="NZ_JABACI010000001.1"/>
</dbReference>
<keyword evidence="1" id="KW-0472">Membrane</keyword>
<evidence type="ECO:0000256" key="1">
    <source>
        <dbReference type="SAM" id="Phobius"/>
    </source>
</evidence>
<evidence type="ECO:0000313" key="3">
    <source>
        <dbReference type="Proteomes" id="UP001429745"/>
    </source>
</evidence>
<name>A0ABX1KAA2_9MICO</name>
<accession>A0ABX1KAA2</accession>